<accession>A0A1I1NNM6</accession>
<keyword evidence="1" id="KW-0732">Signal</keyword>
<feature type="chain" id="PRO_5011755822" evidence="1">
    <location>
        <begin position="23"/>
        <end position="185"/>
    </location>
</feature>
<dbReference type="Pfam" id="PF07366">
    <property type="entry name" value="SnoaL"/>
    <property type="match status" value="1"/>
</dbReference>
<dbReference type="RefSeq" id="WP_091516746.1">
    <property type="nucleotide sequence ID" value="NZ_FOLE01000017.1"/>
</dbReference>
<dbReference type="OrthoDB" id="9787933at2"/>
<evidence type="ECO:0000256" key="1">
    <source>
        <dbReference type="SAM" id="SignalP"/>
    </source>
</evidence>
<name>A0A1I1NNM6_9BACT</name>
<protein>
    <submittedName>
        <fullName evidence="2">SnoaL-like polyketide cyclase</fullName>
    </submittedName>
</protein>
<evidence type="ECO:0000313" key="2">
    <source>
        <dbReference type="EMBL" id="SFC99127.1"/>
    </source>
</evidence>
<dbReference type="AlphaFoldDB" id="A0A1I1NNM6"/>
<reference evidence="2 3" key="1">
    <citation type="submission" date="2016-10" db="EMBL/GenBank/DDBJ databases">
        <authorList>
            <person name="de Groot N.N."/>
        </authorList>
    </citation>
    <scope>NUCLEOTIDE SEQUENCE [LARGE SCALE GENOMIC DNA]</scope>
    <source>
        <strain evidence="2 3">DSM 6793</strain>
    </source>
</reference>
<dbReference type="SUPFAM" id="SSF54427">
    <property type="entry name" value="NTF2-like"/>
    <property type="match status" value="1"/>
</dbReference>
<dbReference type="InterPro" id="IPR009959">
    <property type="entry name" value="Cyclase_SnoaL-like"/>
</dbReference>
<sequence length="185" mass="20560">MKNLRTVVIAMLLSACAVSASAQSKKEVANAKKQLQEILKSQAETQAHLVKFDTLDFVVYSTQNWKRLHESHAKNIKVTYPDGSVTVGLDEHIKQLSPMFTFAPDTKITEHPIRFGAGTYTAVTGYIEGTFSKPMMLPNGGSIPATGKKFKLPMCTIGLWKDGVMYEEQLFWDNQAFMKQIGLGN</sequence>
<proteinExistence type="predicted"/>
<dbReference type="PANTHER" id="PTHR38436:SF1">
    <property type="entry name" value="ESTER CYCLASE"/>
    <property type="match status" value="1"/>
</dbReference>
<dbReference type="PROSITE" id="PS51257">
    <property type="entry name" value="PROKAR_LIPOPROTEIN"/>
    <property type="match status" value="1"/>
</dbReference>
<dbReference type="STRING" id="927664.SAMN05421780_11713"/>
<dbReference type="InterPro" id="IPR032710">
    <property type="entry name" value="NTF2-like_dom_sf"/>
</dbReference>
<evidence type="ECO:0000313" key="3">
    <source>
        <dbReference type="Proteomes" id="UP000199514"/>
    </source>
</evidence>
<gene>
    <name evidence="2" type="ORF">SAMN05421780_11713</name>
</gene>
<dbReference type="Proteomes" id="UP000199514">
    <property type="component" value="Unassembled WGS sequence"/>
</dbReference>
<dbReference type="Gene3D" id="3.10.450.50">
    <property type="match status" value="1"/>
</dbReference>
<organism evidence="2 3">
    <name type="scientific">Flexibacter flexilis DSM 6793</name>
    <dbReference type="NCBI Taxonomy" id="927664"/>
    <lineage>
        <taxon>Bacteria</taxon>
        <taxon>Pseudomonadati</taxon>
        <taxon>Bacteroidota</taxon>
        <taxon>Cytophagia</taxon>
        <taxon>Cytophagales</taxon>
        <taxon>Flexibacteraceae</taxon>
        <taxon>Flexibacter</taxon>
    </lineage>
</organism>
<dbReference type="EMBL" id="FOLE01000017">
    <property type="protein sequence ID" value="SFC99127.1"/>
    <property type="molecule type" value="Genomic_DNA"/>
</dbReference>
<dbReference type="PANTHER" id="PTHR38436">
    <property type="entry name" value="POLYKETIDE CYCLASE SNOAL-LIKE DOMAIN"/>
    <property type="match status" value="1"/>
</dbReference>
<dbReference type="GO" id="GO:0030638">
    <property type="term" value="P:polyketide metabolic process"/>
    <property type="evidence" value="ECO:0007669"/>
    <property type="project" value="InterPro"/>
</dbReference>
<keyword evidence="3" id="KW-1185">Reference proteome</keyword>
<feature type="signal peptide" evidence="1">
    <location>
        <begin position="1"/>
        <end position="22"/>
    </location>
</feature>